<sequence>MKFKLLATFAALAVVAAACTSAGSEVDQGVASLDTTETTTTAASIDDQVSKAQADEEAALAFAQCLRDEGLDVNDPTIDSSGNIRPPRMRDILEATAGLTREEIESAREACMPLLDDFTFGFENVDQTERADQLLEFASCMRENGYDLADPDITKMSGGGGGPFGGAIDLTDPAFQDAAASCDGIFGGSTGQPGAGGNG</sequence>
<dbReference type="EMBL" id="UOEI01000617">
    <property type="protein sequence ID" value="VAW08612.1"/>
    <property type="molecule type" value="Genomic_DNA"/>
</dbReference>
<proteinExistence type="predicted"/>
<organism evidence="1">
    <name type="scientific">hydrothermal vent metagenome</name>
    <dbReference type="NCBI Taxonomy" id="652676"/>
    <lineage>
        <taxon>unclassified sequences</taxon>
        <taxon>metagenomes</taxon>
        <taxon>ecological metagenomes</taxon>
    </lineage>
</organism>
<accession>A0A3B0T2E2</accession>
<protein>
    <recommendedName>
        <fullName evidence="2">Lipoprotein</fullName>
    </recommendedName>
</protein>
<reference evidence="1" key="1">
    <citation type="submission" date="2018-06" db="EMBL/GenBank/DDBJ databases">
        <authorList>
            <person name="Zhirakovskaya E."/>
        </authorList>
    </citation>
    <scope>NUCLEOTIDE SEQUENCE</scope>
</reference>
<dbReference type="PROSITE" id="PS51257">
    <property type="entry name" value="PROKAR_LIPOPROTEIN"/>
    <property type="match status" value="1"/>
</dbReference>
<name>A0A3B0T2E2_9ZZZZ</name>
<dbReference type="AlphaFoldDB" id="A0A3B0T2E2"/>
<gene>
    <name evidence="1" type="ORF">MNBD_ACTINO01-1927</name>
</gene>
<evidence type="ECO:0000313" key="1">
    <source>
        <dbReference type="EMBL" id="VAW08612.1"/>
    </source>
</evidence>
<evidence type="ECO:0008006" key="2">
    <source>
        <dbReference type="Google" id="ProtNLM"/>
    </source>
</evidence>